<dbReference type="EMBL" id="VZBQ01000107">
    <property type="protein sequence ID" value="MQN89976.1"/>
    <property type="molecule type" value="Genomic_DNA"/>
</dbReference>
<dbReference type="EMBL" id="QRVA01000010">
    <property type="protein sequence ID" value="RGS16960.1"/>
    <property type="molecule type" value="Genomic_DNA"/>
</dbReference>
<reference evidence="10" key="2">
    <citation type="submission" date="2019-09" db="EMBL/GenBank/DDBJ databases">
        <title>Distinct polysaccharide growth profiles of human intestinal Prevotella copri isolates.</title>
        <authorList>
            <person name="Fehlner-Peach H."/>
            <person name="Magnabosco C."/>
            <person name="Raghavan V."/>
            <person name="Scher J.U."/>
            <person name="Tett A."/>
            <person name="Cox L.M."/>
            <person name="Gottsegen C."/>
            <person name="Watters A."/>
            <person name="Wiltshire- Gordon J.D."/>
            <person name="Segata N."/>
            <person name="Bonneau R."/>
            <person name="Littman D.R."/>
        </authorList>
    </citation>
    <scope>NUCLEOTIDE SEQUENCE [LARGE SCALE GENOMIC DNA]</scope>
    <source>
        <strain evidence="10">iP54</strain>
    </source>
</reference>
<dbReference type="Proteomes" id="UP001204486">
    <property type="component" value="Unassembled WGS sequence"/>
</dbReference>
<reference evidence="1" key="3">
    <citation type="submission" date="2022-07" db="EMBL/GenBank/DDBJ databases">
        <title>Prevotella copri.</title>
        <authorList>
            <person name="Yang C."/>
        </authorList>
    </citation>
    <scope>NUCLEOTIDE SEQUENCE</scope>
    <source>
        <strain evidence="1">HF1476</strain>
    </source>
</reference>
<evidence type="ECO:0008006" key="11">
    <source>
        <dbReference type="Google" id="ProtNLM"/>
    </source>
</evidence>
<accession>A0A3E5DLU4</accession>
<evidence type="ECO:0000313" key="5">
    <source>
        <dbReference type="EMBL" id="RGS16960.1"/>
    </source>
</evidence>
<evidence type="ECO:0000313" key="1">
    <source>
        <dbReference type="EMBL" id="MCP9600276.1"/>
    </source>
</evidence>
<dbReference type="Proteomes" id="UP000261187">
    <property type="component" value="Unassembled WGS sequence"/>
</dbReference>
<dbReference type="EMBL" id="QRNB01000025">
    <property type="protein sequence ID" value="RHK10822.1"/>
    <property type="molecule type" value="Genomic_DNA"/>
</dbReference>
<dbReference type="RefSeq" id="WP_117588046.1">
    <property type="nucleotide sequence ID" value="NZ_CAXTHI010000004.1"/>
</dbReference>
<sequence>MKKLLIFMIFMVGLVFSSCREEKPDPGYLAGIAAKGYYDLLLEGKYKEFVDGYNQPYRLPNGYQDQLLMNAKMFVEQQQDEHKGMVKVNVLNAKADTAHHVADVFLQVVYGDSTKEQIVVPMVEVKDAWKMR</sequence>
<protein>
    <recommendedName>
        <fullName evidence="11">Lumazine-binding domain</fullName>
    </recommendedName>
</protein>
<dbReference type="Proteomes" id="UP000283872">
    <property type="component" value="Unassembled WGS sequence"/>
</dbReference>
<reference evidence="3" key="5">
    <citation type="submission" date="2022-12" db="EMBL/GenBank/DDBJ databases">
        <title>Distinct polysaccharide growth profiles of human intestinal Prevotella copri isolates.</title>
        <authorList>
            <person name="Fehlner-Peach H."/>
            <person name="Magnabosco C."/>
            <person name="Raghavan V."/>
            <person name="Scher J.U."/>
            <person name="Tett A."/>
            <person name="Cox L.M."/>
            <person name="Gottsegen C."/>
            <person name="Watters A."/>
            <person name="Wiltshire- Gordon J.D."/>
            <person name="Segata N."/>
            <person name="Bonneau R."/>
            <person name="Littman D.R."/>
        </authorList>
    </citation>
    <scope>NUCLEOTIDE SEQUENCE</scope>
    <source>
        <strain evidence="3">IP54</strain>
    </source>
</reference>
<evidence type="ECO:0000313" key="2">
    <source>
        <dbReference type="EMBL" id="MCW4093959.1"/>
    </source>
</evidence>
<dbReference type="EMBL" id="JAPDUS010000018">
    <property type="protein sequence ID" value="MCW4093959.1"/>
    <property type="molecule type" value="Genomic_DNA"/>
</dbReference>
<evidence type="ECO:0000313" key="8">
    <source>
        <dbReference type="Proteomes" id="UP000283872"/>
    </source>
</evidence>
<evidence type="ECO:0000313" key="7">
    <source>
        <dbReference type="Proteomes" id="UP000261187"/>
    </source>
</evidence>
<name>A0A3E5DLU4_9BACT</name>
<dbReference type="EMBL" id="JANDWN010000024">
    <property type="protein sequence ID" value="MCP9600276.1"/>
    <property type="molecule type" value="Genomic_DNA"/>
</dbReference>
<evidence type="ECO:0000313" key="3">
    <source>
        <dbReference type="EMBL" id="MQN89976.1"/>
    </source>
</evidence>
<dbReference type="PROSITE" id="PS51257">
    <property type="entry name" value="PROKAR_LIPOPROTEIN"/>
    <property type="match status" value="1"/>
</dbReference>
<dbReference type="Proteomes" id="UP000286211">
    <property type="component" value="Unassembled WGS sequence"/>
</dbReference>
<dbReference type="EMBL" id="QSSA01000025">
    <property type="protein sequence ID" value="RGL57469.1"/>
    <property type="molecule type" value="Genomic_DNA"/>
</dbReference>
<dbReference type="AlphaFoldDB" id="A0A3E5DLU4"/>
<dbReference type="Proteomes" id="UP001209074">
    <property type="component" value="Unassembled WGS sequence"/>
</dbReference>
<reference evidence="2" key="4">
    <citation type="submission" date="2022-11" db="EMBL/GenBank/DDBJ databases">
        <title>Genomic repertoires linked with pathogenic potency of arthritogenic Prevotella copri isolated from the gut of rheumatoid arthritis patients.</title>
        <authorList>
            <person name="Nii T."/>
            <person name="Maeda Y."/>
            <person name="Motooka D."/>
            <person name="Naito M."/>
            <person name="Matsumoto Y."/>
            <person name="Ogawa T."/>
            <person name="Oguro-Igashira E."/>
            <person name="Kishikawa T."/>
            <person name="Yamashita M."/>
            <person name="Koizumi S."/>
            <person name="Kurakawa T."/>
            <person name="Okumura R."/>
            <person name="Kayama H."/>
            <person name="Murakami M."/>
            <person name="Sakaguchi T."/>
            <person name="Das B."/>
            <person name="Nakamura S."/>
            <person name="Okada Y."/>
            <person name="Kumanogoh A."/>
            <person name="Takeda K."/>
        </authorList>
    </citation>
    <scope>NUCLEOTIDE SEQUENCE</scope>
    <source>
        <strain evidence="2">N016-13</strain>
    </source>
</reference>
<evidence type="ECO:0000313" key="9">
    <source>
        <dbReference type="Proteomes" id="UP000286211"/>
    </source>
</evidence>
<reference evidence="7 8" key="1">
    <citation type="submission" date="2018-08" db="EMBL/GenBank/DDBJ databases">
        <title>A genome reference for cultivated species of the human gut microbiota.</title>
        <authorList>
            <person name="Zou Y."/>
            <person name="Xue W."/>
            <person name="Luo G."/>
        </authorList>
    </citation>
    <scope>NUCLEOTIDE SEQUENCE [LARGE SCALE GENOMIC DNA]</scope>
    <source>
        <strain evidence="5 8">AF24-12</strain>
        <strain evidence="6 9">AF46-2NS</strain>
        <strain evidence="4 7">TF06-40</strain>
    </source>
</reference>
<proteinExistence type="predicted"/>
<evidence type="ECO:0000313" key="4">
    <source>
        <dbReference type="EMBL" id="RGL57469.1"/>
    </source>
</evidence>
<evidence type="ECO:0000313" key="6">
    <source>
        <dbReference type="EMBL" id="RHK10822.1"/>
    </source>
</evidence>
<dbReference type="Proteomes" id="UP000420635">
    <property type="component" value="Unassembled WGS sequence"/>
</dbReference>
<dbReference type="Gene3D" id="3.10.450.50">
    <property type="match status" value="1"/>
</dbReference>
<gene>
    <name evidence="6" type="ORF">DW079_06235</name>
    <name evidence="5" type="ORF">DWY11_05780</name>
    <name evidence="4" type="ORF">DXC61_11010</name>
    <name evidence="3" type="ORF">F7D59_08970</name>
    <name evidence="1" type="ORF">NNC55_09965</name>
    <name evidence="2" type="ORF">ONT05_10405</name>
</gene>
<organism evidence="3 10">
    <name type="scientific">Segatella copri</name>
    <dbReference type="NCBI Taxonomy" id="165179"/>
    <lineage>
        <taxon>Bacteria</taxon>
        <taxon>Pseudomonadati</taxon>
        <taxon>Bacteroidota</taxon>
        <taxon>Bacteroidia</taxon>
        <taxon>Bacteroidales</taxon>
        <taxon>Prevotellaceae</taxon>
        <taxon>Segatella</taxon>
    </lineage>
</organism>
<evidence type="ECO:0000313" key="10">
    <source>
        <dbReference type="Proteomes" id="UP000420635"/>
    </source>
</evidence>
<comment type="caution">
    <text evidence="3">The sequence shown here is derived from an EMBL/GenBank/DDBJ whole genome shotgun (WGS) entry which is preliminary data.</text>
</comment>